<sequence length="468" mass="53906">MGPRVFFQSPEKGAIYVMSIDRARTLASLEDEEAMNAALVYRPRKYLVCVTGLHNDFISPDRHNSWKVAFISQGPYDESASWGIERASSIALFPNVDERRPLKTSRMLPVNDLYMSLPIGVTSNVRIPTEIVQKRPRYRFSPVELLRWERTSLLDKVEQDGDDDDEAQLLPPQRVLGKRSRPNSFQKLMRASKSLLLRREKSLPKLPVLELEEVEEDADDGATVYTDARSVFMTADEPEEPVPVPVNKTVATINTTTNDNLGINMESLGRSFRSNIAENASGYRVFTEDIDVDPRSQPQSDEEDESERAGRVQKAGYDDEARERKTPTLHLPIVTLSLDVDGAIVRGEIADHRKYFEELDQLETIRRNYRRRMYLAQLRRDEQAGEPIVSPRERRYRKRGVRGAWRRFRMGMVTVRSMRFSWGRSPRPCDDPIVRAGLLKVKAEAAATKNRRRLWRRGFRHGRARKAY</sequence>
<dbReference type="AlphaFoldDB" id="A0A550CHI3"/>
<evidence type="ECO:0000256" key="1">
    <source>
        <dbReference type="SAM" id="MobiDB-lite"/>
    </source>
</evidence>
<comment type="caution">
    <text evidence="2">The sequence shown here is derived from an EMBL/GenBank/DDBJ whole genome shotgun (WGS) entry which is preliminary data.</text>
</comment>
<accession>A0A550CHI3</accession>
<protein>
    <submittedName>
        <fullName evidence="2">Uncharacterized protein</fullName>
    </submittedName>
</protein>
<evidence type="ECO:0000313" key="2">
    <source>
        <dbReference type="EMBL" id="TRM64265.1"/>
    </source>
</evidence>
<proteinExistence type="predicted"/>
<dbReference type="Proteomes" id="UP000320762">
    <property type="component" value="Unassembled WGS sequence"/>
</dbReference>
<dbReference type="EMBL" id="VDMD01000007">
    <property type="protein sequence ID" value="TRM64265.1"/>
    <property type="molecule type" value="Genomic_DNA"/>
</dbReference>
<reference evidence="2 3" key="1">
    <citation type="journal article" date="2019" name="New Phytol.">
        <title>Comparative genomics reveals unique wood-decay strategies and fruiting body development in the Schizophyllaceae.</title>
        <authorList>
            <person name="Almasi E."/>
            <person name="Sahu N."/>
            <person name="Krizsan K."/>
            <person name="Balint B."/>
            <person name="Kovacs G.M."/>
            <person name="Kiss B."/>
            <person name="Cseklye J."/>
            <person name="Drula E."/>
            <person name="Henrissat B."/>
            <person name="Nagy I."/>
            <person name="Chovatia M."/>
            <person name="Adam C."/>
            <person name="LaButti K."/>
            <person name="Lipzen A."/>
            <person name="Riley R."/>
            <person name="Grigoriev I.V."/>
            <person name="Nagy L.G."/>
        </authorList>
    </citation>
    <scope>NUCLEOTIDE SEQUENCE [LARGE SCALE GENOMIC DNA]</scope>
    <source>
        <strain evidence="2 3">NL-1724</strain>
    </source>
</reference>
<feature type="region of interest" description="Disordered" evidence="1">
    <location>
        <begin position="287"/>
        <end position="324"/>
    </location>
</feature>
<organism evidence="2 3">
    <name type="scientific">Schizophyllum amplum</name>
    <dbReference type="NCBI Taxonomy" id="97359"/>
    <lineage>
        <taxon>Eukaryota</taxon>
        <taxon>Fungi</taxon>
        <taxon>Dikarya</taxon>
        <taxon>Basidiomycota</taxon>
        <taxon>Agaricomycotina</taxon>
        <taxon>Agaricomycetes</taxon>
        <taxon>Agaricomycetidae</taxon>
        <taxon>Agaricales</taxon>
        <taxon>Schizophyllaceae</taxon>
        <taxon>Schizophyllum</taxon>
    </lineage>
</organism>
<evidence type="ECO:0000313" key="3">
    <source>
        <dbReference type="Proteomes" id="UP000320762"/>
    </source>
</evidence>
<name>A0A550CHI3_9AGAR</name>
<gene>
    <name evidence="2" type="ORF">BD626DRAFT_629238</name>
</gene>
<keyword evidence="3" id="KW-1185">Reference proteome</keyword>